<dbReference type="PANTHER" id="PTHR47926">
    <property type="entry name" value="PENTATRICOPEPTIDE REPEAT-CONTAINING PROTEIN"/>
    <property type="match status" value="1"/>
</dbReference>
<dbReference type="InterPro" id="IPR011990">
    <property type="entry name" value="TPR-like_helical_dom_sf"/>
</dbReference>
<evidence type="ECO:0000259" key="4">
    <source>
        <dbReference type="Pfam" id="PF14432"/>
    </source>
</evidence>
<evidence type="ECO:0000256" key="2">
    <source>
        <dbReference type="ARBA" id="ARBA00022737"/>
    </source>
</evidence>
<dbReference type="EC" id="3.6.1.-" evidence="5"/>
<sequence length="896" mass="100626">MVIGLLKWKPKCQILTATHHRFPAAGLEPRRSFATNAAQLVVVEEESSSVWSPEVDSYAYARAFKACIAEEEPGRGKAVHCHALKRNGRLDLFCRNILLHLYVKFDLVACSRRLFDEMPDRNMVSFVTLIQGHAKWGNHVEAAELFLRLHREDHELNHFVFTTALKLFVMMDLPDIGHCLHASIFKLGHDTNSFVGASLIEAYSLCGLVDSARMVFDEIRGKDIVLWTGMVSCYSENECADEALILFSQMMEAGFRPNNFTLTSLLKASVFLSSVELGKSIHGCAVKAFYESDPYVGGALLDMYAKCGDVEDARLVFNLVSDCDVILWSFMISRYAQSNQNFEALDLFQQMVKSSVVPNEYSFSSVLQACASMGDLNLGRQFHDHVTKIGLDSEIFVANALMDVYAKCNDLEALTQIFFGLCQKNDVSWNTIIVGHVQLGHGEYALSLFNQMRELCIPSTQVTYSSALRACASIAAFQLVGQIHALVLKSPYNGDNVICNSLVDSYAKCGNIRDARKVFDFMKVHDVISWNSLISGYAIHGLGNDALSLFRKMIDGGIKANGVTFVGVLTACSNMGLVNEGQSFYYSMTHDYGIEPTMEHYTCMVRLFGRSGKFDEALDVIKRIPLQPSATVWRALLGACLIHKNVDLGKLCAEKVLEMEPEDELTCVLLSNLYASVQRWDGVSLIRSYMRTKQVKKEPGVSWIENQGMVHYFTAGDVSHPDMRVINAMLEWLNGKIRKAGYVPDGNVVLHDVGEKLRERLVWVHSERLALAFGLVSIPQGCPIRIIKNLRFCSDCHASFKLISKVIGRELIVRDMNRFHHFQAGICSCADYCFEHDYESRNYSLVSGPESCIEAEILESTESFRHLYEDQQKKIKLNCMLNDIICTKLVIFYATM</sequence>
<dbReference type="InterPro" id="IPR046848">
    <property type="entry name" value="E_motif"/>
</dbReference>
<dbReference type="EMBL" id="KZ451932">
    <property type="protein sequence ID" value="PKA61203.1"/>
    <property type="molecule type" value="Genomic_DNA"/>
</dbReference>
<feature type="repeat" description="PPR" evidence="3">
    <location>
        <begin position="495"/>
        <end position="525"/>
    </location>
</feature>
<dbReference type="PROSITE" id="PS51375">
    <property type="entry name" value="PPR"/>
    <property type="match status" value="5"/>
</dbReference>
<dbReference type="InterPro" id="IPR046960">
    <property type="entry name" value="PPR_At4g14850-like_plant"/>
</dbReference>
<dbReference type="InterPro" id="IPR002885">
    <property type="entry name" value="PPR_rpt"/>
</dbReference>
<dbReference type="FunFam" id="1.25.40.10:FF:000366">
    <property type="entry name" value="Pentatricopeptide (PPR) repeat-containing protein"/>
    <property type="match status" value="1"/>
</dbReference>
<dbReference type="Pfam" id="PF01535">
    <property type="entry name" value="PPR"/>
    <property type="match status" value="4"/>
</dbReference>
<dbReference type="Gene3D" id="1.25.40.10">
    <property type="entry name" value="Tetratricopeptide repeat domain"/>
    <property type="match status" value="5"/>
</dbReference>
<dbReference type="OrthoDB" id="749581at2759"/>
<dbReference type="GO" id="GO:0016787">
    <property type="term" value="F:hydrolase activity"/>
    <property type="evidence" value="ECO:0007669"/>
    <property type="project" value="UniProtKB-KW"/>
</dbReference>
<keyword evidence="2" id="KW-0677">Repeat</keyword>
<feature type="repeat" description="PPR" evidence="3">
    <location>
        <begin position="425"/>
        <end position="459"/>
    </location>
</feature>
<protein>
    <submittedName>
        <fullName evidence="5">Pentatricopeptide repeat-containing protein</fullName>
        <ecNumber evidence="5">3.6.1.-</ecNumber>
    </submittedName>
</protein>
<dbReference type="GO" id="GO:0008270">
    <property type="term" value="F:zinc ion binding"/>
    <property type="evidence" value="ECO:0007669"/>
    <property type="project" value="InterPro"/>
</dbReference>
<dbReference type="NCBIfam" id="TIGR00756">
    <property type="entry name" value="PPR"/>
    <property type="match status" value="7"/>
</dbReference>
<dbReference type="FunFam" id="1.25.40.10:FF:000381">
    <property type="entry name" value="Pentatricopeptide repeat-containing protein"/>
    <property type="match status" value="1"/>
</dbReference>
<gene>
    <name evidence="5" type="primary">PCMP-H89</name>
    <name evidence="5" type="ORF">AXF42_Ash006099</name>
</gene>
<keyword evidence="5" id="KW-0378">Hydrolase</keyword>
<organism evidence="5 6">
    <name type="scientific">Apostasia shenzhenica</name>
    <dbReference type="NCBI Taxonomy" id="1088818"/>
    <lineage>
        <taxon>Eukaryota</taxon>
        <taxon>Viridiplantae</taxon>
        <taxon>Streptophyta</taxon>
        <taxon>Embryophyta</taxon>
        <taxon>Tracheophyta</taxon>
        <taxon>Spermatophyta</taxon>
        <taxon>Magnoliopsida</taxon>
        <taxon>Liliopsida</taxon>
        <taxon>Asparagales</taxon>
        <taxon>Orchidaceae</taxon>
        <taxon>Apostasioideae</taxon>
        <taxon>Apostasia</taxon>
    </lineage>
</organism>
<dbReference type="Pfam" id="PF14432">
    <property type="entry name" value="DYW_deaminase"/>
    <property type="match status" value="1"/>
</dbReference>
<feature type="repeat" description="PPR" evidence="3">
    <location>
        <begin position="223"/>
        <end position="257"/>
    </location>
</feature>
<dbReference type="FunFam" id="1.25.40.10:FF:000031">
    <property type="entry name" value="Pentatricopeptide repeat-containing protein mitochondrial"/>
    <property type="match status" value="1"/>
</dbReference>
<evidence type="ECO:0000256" key="3">
    <source>
        <dbReference type="PROSITE-ProRule" id="PRU00708"/>
    </source>
</evidence>
<feature type="repeat" description="PPR" evidence="3">
    <location>
        <begin position="526"/>
        <end position="560"/>
    </location>
</feature>
<feature type="domain" description="DYW" evidence="4">
    <location>
        <begin position="741"/>
        <end position="832"/>
    </location>
</feature>
<evidence type="ECO:0000256" key="1">
    <source>
        <dbReference type="ARBA" id="ARBA00006643"/>
    </source>
</evidence>
<proteinExistence type="inferred from homology"/>
<evidence type="ECO:0000313" key="5">
    <source>
        <dbReference type="EMBL" id="PKA61203.1"/>
    </source>
</evidence>
<reference evidence="5 6" key="1">
    <citation type="journal article" date="2017" name="Nature">
        <title>The Apostasia genome and the evolution of orchids.</title>
        <authorList>
            <person name="Zhang G.Q."/>
            <person name="Liu K.W."/>
            <person name="Li Z."/>
            <person name="Lohaus R."/>
            <person name="Hsiao Y.Y."/>
            <person name="Niu S.C."/>
            <person name="Wang J.Y."/>
            <person name="Lin Y.C."/>
            <person name="Xu Q."/>
            <person name="Chen L.J."/>
            <person name="Yoshida K."/>
            <person name="Fujiwara S."/>
            <person name="Wang Z.W."/>
            <person name="Zhang Y.Q."/>
            <person name="Mitsuda N."/>
            <person name="Wang M."/>
            <person name="Liu G.H."/>
            <person name="Pecoraro L."/>
            <person name="Huang H.X."/>
            <person name="Xiao X.J."/>
            <person name="Lin M."/>
            <person name="Wu X.Y."/>
            <person name="Wu W.L."/>
            <person name="Chen Y.Y."/>
            <person name="Chang S.B."/>
            <person name="Sakamoto S."/>
            <person name="Ohme-Takagi M."/>
            <person name="Yagi M."/>
            <person name="Zeng S.J."/>
            <person name="Shen C.Y."/>
            <person name="Yeh C.M."/>
            <person name="Luo Y.B."/>
            <person name="Tsai W.C."/>
            <person name="Van de Peer Y."/>
            <person name="Liu Z.J."/>
        </authorList>
    </citation>
    <scope>NUCLEOTIDE SEQUENCE [LARGE SCALE GENOMIC DNA]</scope>
    <source>
        <strain evidence="6">cv. Shenzhen</strain>
        <tissue evidence="5">Stem</tissue>
    </source>
</reference>
<comment type="similarity">
    <text evidence="1">Belongs to the PPR family. PCMP-H subfamily.</text>
</comment>
<dbReference type="GO" id="GO:0003723">
    <property type="term" value="F:RNA binding"/>
    <property type="evidence" value="ECO:0007669"/>
    <property type="project" value="InterPro"/>
</dbReference>
<dbReference type="GO" id="GO:0009451">
    <property type="term" value="P:RNA modification"/>
    <property type="evidence" value="ECO:0007669"/>
    <property type="project" value="InterPro"/>
</dbReference>
<feature type="repeat" description="PPR" evidence="3">
    <location>
        <begin position="324"/>
        <end position="358"/>
    </location>
</feature>
<dbReference type="Pfam" id="PF13041">
    <property type="entry name" value="PPR_2"/>
    <property type="match status" value="4"/>
</dbReference>
<evidence type="ECO:0000313" key="6">
    <source>
        <dbReference type="Proteomes" id="UP000236161"/>
    </source>
</evidence>
<dbReference type="FunFam" id="1.25.40.10:FF:000397">
    <property type="entry name" value="Pentatricopeptide repeat-containing protein At2g40720"/>
    <property type="match status" value="1"/>
</dbReference>
<dbReference type="AlphaFoldDB" id="A0A2I0B074"/>
<dbReference type="Pfam" id="PF20431">
    <property type="entry name" value="E_motif"/>
    <property type="match status" value="1"/>
</dbReference>
<keyword evidence="6" id="KW-1185">Reference proteome</keyword>
<dbReference type="FunFam" id="1.25.40.10:FF:000201">
    <property type="entry name" value="Pentatricopeptide repeat-containing protein mitochondrial"/>
    <property type="match status" value="1"/>
</dbReference>
<dbReference type="FunFam" id="1.25.40.10:FF:000471">
    <property type="entry name" value="Putative pentatricopeptide repeat-containing protein, mitochondrial"/>
    <property type="match status" value="1"/>
</dbReference>
<dbReference type="PANTHER" id="PTHR47926:SF520">
    <property type="entry name" value="DYW DOMAIN-CONTAINING PROTEIN"/>
    <property type="match status" value="1"/>
</dbReference>
<accession>A0A2I0B074</accession>
<dbReference type="InterPro" id="IPR032867">
    <property type="entry name" value="DYW_dom"/>
</dbReference>
<dbReference type="Proteomes" id="UP000236161">
    <property type="component" value="Unassembled WGS sequence"/>
</dbReference>
<name>A0A2I0B074_9ASPA</name>